<keyword evidence="2" id="KW-0802">TPR repeat</keyword>
<dbReference type="PANTHER" id="PTHR44186:SF1">
    <property type="entry name" value="BARDET-BIEDL SYNDROME 4 PROTEIN"/>
    <property type="match status" value="1"/>
</dbReference>
<feature type="compositionally biased region" description="Polar residues" evidence="3">
    <location>
        <begin position="7"/>
        <end position="16"/>
    </location>
</feature>
<evidence type="ECO:0000313" key="5">
    <source>
        <dbReference type="Proteomes" id="UP000595437"/>
    </source>
</evidence>
<dbReference type="PANTHER" id="PTHR44186">
    <property type="match status" value="1"/>
</dbReference>
<dbReference type="GO" id="GO:0061512">
    <property type="term" value="P:protein localization to cilium"/>
    <property type="evidence" value="ECO:0007669"/>
    <property type="project" value="TreeGrafter"/>
</dbReference>
<reference evidence="5" key="1">
    <citation type="submission" date="2021-01" db="EMBL/GenBank/DDBJ databases">
        <title>Caligus Genome Assembly.</title>
        <authorList>
            <person name="Gallardo-Escarate C."/>
        </authorList>
    </citation>
    <scope>NUCLEOTIDE SEQUENCE [LARGE SCALE GENOMIC DNA]</scope>
</reference>
<evidence type="ECO:0000256" key="3">
    <source>
        <dbReference type="SAM" id="MobiDB-lite"/>
    </source>
</evidence>
<proteinExistence type="predicted"/>
<name>A0A7T8QV42_CALRO</name>
<dbReference type="Proteomes" id="UP000595437">
    <property type="component" value="Chromosome 1"/>
</dbReference>
<dbReference type="AlphaFoldDB" id="A0A7T8QV42"/>
<keyword evidence="5" id="KW-1185">Reference proteome</keyword>
<accession>A0A7T8QV42</accession>
<dbReference type="OrthoDB" id="309339at2759"/>
<dbReference type="GO" id="GO:0060271">
    <property type="term" value="P:cilium assembly"/>
    <property type="evidence" value="ECO:0007669"/>
    <property type="project" value="TreeGrafter"/>
</dbReference>
<evidence type="ECO:0000256" key="1">
    <source>
        <dbReference type="ARBA" id="ARBA00022737"/>
    </source>
</evidence>
<feature type="region of interest" description="Disordered" evidence="3">
    <location>
        <begin position="1"/>
        <end position="41"/>
    </location>
</feature>
<protein>
    <submittedName>
        <fullName evidence="4">Uncharacterized protein</fullName>
    </submittedName>
</protein>
<sequence length="101" mass="11281">MNPPDQEPSTSISNGQMGVIGASKGGGGGIKPRPRKAPELPSMERRNWLIHMHYVRKEFDLCKSIIVSQLERNRGQLPVCTFHQWTHSTPRGTDTRVSGML</sequence>
<gene>
    <name evidence="4" type="ORF">FKW44_000764</name>
</gene>
<dbReference type="EMBL" id="CP045890">
    <property type="protein sequence ID" value="QQP56182.1"/>
    <property type="molecule type" value="Genomic_DNA"/>
</dbReference>
<keyword evidence="1" id="KW-0677">Repeat</keyword>
<evidence type="ECO:0000313" key="4">
    <source>
        <dbReference type="EMBL" id="QQP56182.1"/>
    </source>
</evidence>
<evidence type="ECO:0000256" key="2">
    <source>
        <dbReference type="ARBA" id="ARBA00022803"/>
    </source>
</evidence>
<organism evidence="4 5">
    <name type="scientific">Caligus rogercresseyi</name>
    <name type="common">Sea louse</name>
    <dbReference type="NCBI Taxonomy" id="217165"/>
    <lineage>
        <taxon>Eukaryota</taxon>
        <taxon>Metazoa</taxon>
        <taxon>Ecdysozoa</taxon>
        <taxon>Arthropoda</taxon>
        <taxon>Crustacea</taxon>
        <taxon>Multicrustacea</taxon>
        <taxon>Hexanauplia</taxon>
        <taxon>Copepoda</taxon>
        <taxon>Siphonostomatoida</taxon>
        <taxon>Caligidae</taxon>
        <taxon>Caligus</taxon>
    </lineage>
</organism>
<dbReference type="GO" id="GO:0036064">
    <property type="term" value="C:ciliary basal body"/>
    <property type="evidence" value="ECO:0007669"/>
    <property type="project" value="TreeGrafter"/>
</dbReference>